<feature type="region of interest" description="Disordered" evidence="1">
    <location>
        <begin position="60"/>
        <end position="110"/>
    </location>
</feature>
<dbReference type="AlphaFoldDB" id="A0AAV4A6K6"/>
<keyword evidence="3" id="KW-1185">Reference proteome</keyword>
<organism evidence="2 3">
    <name type="scientific">Plakobranchus ocellatus</name>
    <dbReference type="NCBI Taxonomy" id="259542"/>
    <lineage>
        <taxon>Eukaryota</taxon>
        <taxon>Metazoa</taxon>
        <taxon>Spiralia</taxon>
        <taxon>Lophotrochozoa</taxon>
        <taxon>Mollusca</taxon>
        <taxon>Gastropoda</taxon>
        <taxon>Heterobranchia</taxon>
        <taxon>Euthyneura</taxon>
        <taxon>Panpulmonata</taxon>
        <taxon>Sacoglossa</taxon>
        <taxon>Placobranchoidea</taxon>
        <taxon>Plakobranchidae</taxon>
        <taxon>Plakobranchus</taxon>
    </lineage>
</organism>
<reference evidence="2 3" key="1">
    <citation type="journal article" date="2021" name="Elife">
        <title>Chloroplast acquisition without the gene transfer in kleptoplastic sea slugs, Plakobranchus ocellatus.</title>
        <authorList>
            <person name="Maeda T."/>
            <person name="Takahashi S."/>
            <person name="Yoshida T."/>
            <person name="Shimamura S."/>
            <person name="Takaki Y."/>
            <person name="Nagai Y."/>
            <person name="Toyoda A."/>
            <person name="Suzuki Y."/>
            <person name="Arimoto A."/>
            <person name="Ishii H."/>
            <person name="Satoh N."/>
            <person name="Nishiyama T."/>
            <person name="Hasebe M."/>
            <person name="Maruyama T."/>
            <person name="Minagawa J."/>
            <person name="Obokata J."/>
            <person name="Shigenobu S."/>
        </authorList>
    </citation>
    <scope>NUCLEOTIDE SEQUENCE [LARGE SCALE GENOMIC DNA]</scope>
</reference>
<evidence type="ECO:0000256" key="1">
    <source>
        <dbReference type="SAM" id="MobiDB-lite"/>
    </source>
</evidence>
<dbReference type="EMBL" id="BLXT01003731">
    <property type="protein sequence ID" value="GFO03805.1"/>
    <property type="molecule type" value="Genomic_DNA"/>
</dbReference>
<comment type="caution">
    <text evidence="2">The sequence shown here is derived from an EMBL/GenBank/DDBJ whole genome shotgun (WGS) entry which is preliminary data.</text>
</comment>
<gene>
    <name evidence="2" type="ORF">PoB_003031000</name>
</gene>
<name>A0AAV4A6K6_9GAST</name>
<evidence type="ECO:0000313" key="3">
    <source>
        <dbReference type="Proteomes" id="UP000735302"/>
    </source>
</evidence>
<sequence length="110" mass="12438">MSGKRGMTHRGCYEATGLPCRMEEHVLEMTFTLSQDSHTTIRYVIRMRMVMRIRKNNDDNCDGSVIERDANDDDGAYDVNGSYVNNEEDEVNEGNGYSGACFSNKTTPIQ</sequence>
<protein>
    <submittedName>
        <fullName evidence="2">Uncharacterized protein</fullName>
    </submittedName>
</protein>
<proteinExistence type="predicted"/>
<dbReference type="Proteomes" id="UP000735302">
    <property type="component" value="Unassembled WGS sequence"/>
</dbReference>
<evidence type="ECO:0000313" key="2">
    <source>
        <dbReference type="EMBL" id="GFO03805.1"/>
    </source>
</evidence>
<feature type="compositionally biased region" description="Polar residues" evidence="1">
    <location>
        <begin position="101"/>
        <end position="110"/>
    </location>
</feature>
<accession>A0AAV4A6K6</accession>